<dbReference type="EMBL" id="HE797148">
    <property type="protein sequence ID" value="CCM04272.1"/>
    <property type="molecule type" value="Genomic_DNA"/>
</dbReference>
<dbReference type="HOGENOM" id="CLU_1214780_0_0_1"/>
<keyword evidence="2" id="KW-1185">Reference proteome</keyword>
<dbReference type="Proteomes" id="UP000006352">
    <property type="component" value="Unassembled WGS sequence"/>
</dbReference>
<protein>
    <submittedName>
        <fullName evidence="1">Uncharacterized protein</fullName>
    </submittedName>
</protein>
<evidence type="ECO:0000313" key="1">
    <source>
        <dbReference type="EMBL" id="CCM04272.1"/>
    </source>
</evidence>
<evidence type="ECO:0000313" key="2">
    <source>
        <dbReference type="Proteomes" id="UP000006352"/>
    </source>
</evidence>
<name>J4HZ42_9APHY</name>
<reference evidence="1 2" key="1">
    <citation type="journal article" date="2012" name="Appl. Environ. Microbiol.">
        <title>Short-read sequencing for genomic analysis of the brown rot fungus Fibroporia radiculosa.</title>
        <authorList>
            <person name="Tang J.D."/>
            <person name="Perkins A.D."/>
            <person name="Sonstegard T.S."/>
            <person name="Schroeder S.G."/>
            <person name="Burgess S.C."/>
            <person name="Diehl S.V."/>
        </authorList>
    </citation>
    <scope>NUCLEOTIDE SEQUENCE [LARGE SCALE GENOMIC DNA]</scope>
    <source>
        <strain evidence="1 2">TFFH 294</strain>
    </source>
</reference>
<gene>
    <name evidence="1" type="ORF">FIBRA_06443</name>
</gene>
<organism evidence="1 2">
    <name type="scientific">Fibroporia radiculosa</name>
    <dbReference type="NCBI Taxonomy" id="599839"/>
    <lineage>
        <taxon>Eukaryota</taxon>
        <taxon>Fungi</taxon>
        <taxon>Dikarya</taxon>
        <taxon>Basidiomycota</taxon>
        <taxon>Agaricomycotina</taxon>
        <taxon>Agaricomycetes</taxon>
        <taxon>Polyporales</taxon>
        <taxon>Fibroporiaceae</taxon>
        <taxon>Fibroporia</taxon>
    </lineage>
</organism>
<sequence length="228" mass="26042">MWTPLPSEMATLEKRHDADDVLDFLVGSSIGPTIRYLSWNRSRPSECDSLQQLVRTASASLRSLDLVSRVDICDDDRRLPKLDLGELDHLDTFTVTFSTLFRNPGPPAVPWRILLSILFTLPPASLTKVMIVFDIHRPQYFMDPFMSADDRVCAGIEELFTQPKFQSLEFVEFKLRCGALRSSNLAYVPTRDWWWDTLSCRFPNTCARGLLRASVVTDYCIVPFKLSS</sequence>
<dbReference type="RefSeq" id="XP_012183555.1">
    <property type="nucleotide sequence ID" value="XM_012328165.1"/>
</dbReference>
<dbReference type="GeneID" id="24099183"/>
<accession>J4HZ42</accession>
<proteinExistence type="predicted"/>
<dbReference type="AlphaFoldDB" id="J4HZ42"/>
<dbReference type="InParanoid" id="J4HZ42"/>